<evidence type="ECO:0000313" key="1">
    <source>
        <dbReference type="EMBL" id="MVN85169.1"/>
    </source>
</evidence>
<accession>A0A7C9HP98</accession>
<dbReference type="RefSeq" id="WP_157457199.1">
    <property type="nucleotide sequence ID" value="NZ_WQLB01000001.1"/>
</dbReference>
<protein>
    <submittedName>
        <fullName evidence="1">Uncharacterized protein</fullName>
    </submittedName>
</protein>
<reference evidence="1 2" key="1">
    <citation type="submission" date="2019-12" db="EMBL/GenBank/DDBJ databases">
        <title>Deinococcus sp. HMF7620 Genome sequencing and assembly.</title>
        <authorList>
            <person name="Kang H."/>
            <person name="Kim H."/>
            <person name="Joh K."/>
        </authorList>
    </citation>
    <scope>NUCLEOTIDE SEQUENCE [LARGE SCALE GENOMIC DNA]</scope>
    <source>
        <strain evidence="1 2">HMF7620</strain>
    </source>
</reference>
<comment type="caution">
    <text evidence="1">The sequence shown here is derived from an EMBL/GenBank/DDBJ whole genome shotgun (WGS) entry which is preliminary data.</text>
</comment>
<evidence type="ECO:0000313" key="2">
    <source>
        <dbReference type="Proteomes" id="UP000483286"/>
    </source>
</evidence>
<organism evidence="1 2">
    <name type="scientific">Deinococcus arboris</name>
    <dbReference type="NCBI Taxonomy" id="2682977"/>
    <lineage>
        <taxon>Bacteria</taxon>
        <taxon>Thermotogati</taxon>
        <taxon>Deinococcota</taxon>
        <taxon>Deinococci</taxon>
        <taxon>Deinococcales</taxon>
        <taxon>Deinococcaceae</taxon>
        <taxon>Deinococcus</taxon>
    </lineage>
</organism>
<sequence>MTRARKIARLTALEAARREREVLEEAEAGAAWAAQLTDEDLAAHLAQLAEDTDPVYAARVEAMTQDELLAEIGRLAGWSE</sequence>
<dbReference type="AlphaFoldDB" id="A0A7C9HP98"/>
<gene>
    <name evidence="1" type="ORF">GO986_00080</name>
</gene>
<dbReference type="EMBL" id="WQLB01000001">
    <property type="protein sequence ID" value="MVN85169.1"/>
    <property type="molecule type" value="Genomic_DNA"/>
</dbReference>
<name>A0A7C9HP98_9DEIO</name>
<dbReference type="Proteomes" id="UP000483286">
    <property type="component" value="Unassembled WGS sequence"/>
</dbReference>
<keyword evidence="2" id="KW-1185">Reference proteome</keyword>
<proteinExistence type="predicted"/>